<evidence type="ECO:0000313" key="2">
    <source>
        <dbReference type="Proteomes" id="UP000789570"/>
    </source>
</evidence>
<evidence type="ECO:0000313" key="1">
    <source>
        <dbReference type="EMBL" id="CAG8744473.1"/>
    </source>
</evidence>
<reference evidence="1" key="1">
    <citation type="submission" date="2021-06" db="EMBL/GenBank/DDBJ databases">
        <authorList>
            <person name="Kallberg Y."/>
            <person name="Tangrot J."/>
            <person name="Rosling A."/>
        </authorList>
    </citation>
    <scope>NUCLEOTIDE SEQUENCE</scope>
    <source>
        <strain evidence="1">UK204</strain>
    </source>
</reference>
<organism evidence="1 2">
    <name type="scientific">Funneliformis caledonium</name>
    <dbReference type="NCBI Taxonomy" id="1117310"/>
    <lineage>
        <taxon>Eukaryota</taxon>
        <taxon>Fungi</taxon>
        <taxon>Fungi incertae sedis</taxon>
        <taxon>Mucoromycota</taxon>
        <taxon>Glomeromycotina</taxon>
        <taxon>Glomeromycetes</taxon>
        <taxon>Glomerales</taxon>
        <taxon>Glomeraceae</taxon>
        <taxon>Funneliformis</taxon>
    </lineage>
</organism>
<gene>
    <name evidence="1" type="ORF">FCALED_LOCUS15859</name>
</gene>
<keyword evidence="2" id="KW-1185">Reference proteome</keyword>
<dbReference type="Proteomes" id="UP000789570">
    <property type="component" value="Unassembled WGS sequence"/>
</dbReference>
<accession>A0A9N9NM74</accession>
<dbReference type="OrthoDB" id="2437611at2759"/>
<name>A0A9N9NM74_9GLOM</name>
<comment type="caution">
    <text evidence="1">The sequence shown here is derived from an EMBL/GenBank/DDBJ whole genome shotgun (WGS) entry which is preliminary data.</text>
</comment>
<feature type="non-terminal residue" evidence="1">
    <location>
        <position position="77"/>
    </location>
</feature>
<sequence>AKNRVTQRTMYEKKSYSYCSRTKLIRGDHRGPLFPNPHSSTFNDAINLIQVNVGNLVRLAHVAAGPIPPSKNYEFLQ</sequence>
<dbReference type="EMBL" id="CAJVPQ010016034">
    <property type="protein sequence ID" value="CAG8744473.1"/>
    <property type="molecule type" value="Genomic_DNA"/>
</dbReference>
<dbReference type="AlphaFoldDB" id="A0A9N9NM74"/>
<proteinExistence type="predicted"/>
<protein>
    <submittedName>
        <fullName evidence="1">9931_t:CDS:1</fullName>
    </submittedName>
</protein>